<evidence type="ECO:0000313" key="8">
    <source>
        <dbReference type="Proteomes" id="UP000054321"/>
    </source>
</evidence>
<dbReference type="Pfam" id="PF00135">
    <property type="entry name" value="COesterase"/>
    <property type="match status" value="1"/>
</dbReference>
<dbReference type="PRINTS" id="PR00878">
    <property type="entry name" value="CHOLNESTRASE"/>
</dbReference>
<keyword evidence="8" id="KW-1185">Reference proteome</keyword>
<dbReference type="OrthoDB" id="408631at2759"/>
<dbReference type="EC" id="3.1.1.-" evidence="5"/>
<dbReference type="InterPro" id="IPR000997">
    <property type="entry name" value="Cholinesterase"/>
</dbReference>
<evidence type="ECO:0000256" key="1">
    <source>
        <dbReference type="ARBA" id="ARBA00005964"/>
    </source>
</evidence>
<reference evidence="8" key="2">
    <citation type="submission" date="2015-01" db="EMBL/GenBank/DDBJ databases">
        <title>Evolutionary Origins and Diversification of the Mycorrhizal Mutualists.</title>
        <authorList>
            <consortium name="DOE Joint Genome Institute"/>
            <consortium name="Mycorrhizal Genomics Consortium"/>
            <person name="Kohler A."/>
            <person name="Kuo A."/>
            <person name="Nagy L.G."/>
            <person name="Floudas D."/>
            <person name="Copeland A."/>
            <person name="Barry K.W."/>
            <person name="Cichocki N."/>
            <person name="Veneault-Fourrey C."/>
            <person name="LaButti K."/>
            <person name="Lindquist E.A."/>
            <person name="Lipzen A."/>
            <person name="Lundell T."/>
            <person name="Morin E."/>
            <person name="Murat C."/>
            <person name="Riley R."/>
            <person name="Ohm R."/>
            <person name="Sun H."/>
            <person name="Tunlid A."/>
            <person name="Henrissat B."/>
            <person name="Grigoriev I.V."/>
            <person name="Hibbett D.S."/>
            <person name="Martin F."/>
        </authorList>
    </citation>
    <scope>NUCLEOTIDE SEQUENCE [LARGE SCALE GENOMIC DNA]</scope>
    <source>
        <strain evidence="8">Zn</strain>
    </source>
</reference>
<evidence type="ECO:0000256" key="3">
    <source>
        <dbReference type="ARBA" id="ARBA00023157"/>
    </source>
</evidence>
<reference evidence="7 8" key="1">
    <citation type="submission" date="2014-04" db="EMBL/GenBank/DDBJ databases">
        <authorList>
            <consortium name="DOE Joint Genome Institute"/>
            <person name="Kuo A."/>
            <person name="Martino E."/>
            <person name="Perotto S."/>
            <person name="Kohler A."/>
            <person name="Nagy L.G."/>
            <person name="Floudas D."/>
            <person name="Copeland A."/>
            <person name="Barry K.W."/>
            <person name="Cichocki N."/>
            <person name="Veneault-Fourrey C."/>
            <person name="LaButti K."/>
            <person name="Lindquist E.A."/>
            <person name="Lipzen A."/>
            <person name="Lundell T."/>
            <person name="Morin E."/>
            <person name="Murat C."/>
            <person name="Sun H."/>
            <person name="Tunlid A."/>
            <person name="Henrissat B."/>
            <person name="Grigoriev I.V."/>
            <person name="Hibbett D.S."/>
            <person name="Martin F."/>
            <person name="Nordberg H.P."/>
            <person name="Cantor M.N."/>
            <person name="Hua S.X."/>
        </authorList>
    </citation>
    <scope>NUCLEOTIDE SEQUENCE [LARGE SCALE GENOMIC DNA]</scope>
    <source>
        <strain evidence="7 8">Zn</strain>
    </source>
</reference>
<evidence type="ECO:0000313" key="7">
    <source>
        <dbReference type="EMBL" id="KIN06842.1"/>
    </source>
</evidence>
<dbReference type="HOGENOM" id="CLU_006586_16_3_1"/>
<evidence type="ECO:0000259" key="6">
    <source>
        <dbReference type="Pfam" id="PF00135"/>
    </source>
</evidence>
<evidence type="ECO:0000256" key="5">
    <source>
        <dbReference type="RuleBase" id="RU361235"/>
    </source>
</evidence>
<feature type="active site" description="Acyl-ester intermediate" evidence="4">
    <location>
        <position position="213"/>
    </location>
</feature>
<dbReference type="Gene3D" id="3.40.50.1820">
    <property type="entry name" value="alpha/beta hydrolase"/>
    <property type="match status" value="1"/>
</dbReference>
<dbReference type="STRING" id="913774.A0A0C3HX80"/>
<dbReference type="InParanoid" id="A0A0C3HX80"/>
<comment type="similarity">
    <text evidence="1 5">Belongs to the type-B carboxylesterase/lipase family.</text>
</comment>
<dbReference type="ESTHER" id="9pezi-a0a0c3hx80">
    <property type="family name" value="Fungal_carboxylesterase_lipase"/>
</dbReference>
<feature type="domain" description="Carboxylesterase type B" evidence="6">
    <location>
        <begin position="19"/>
        <end position="509"/>
    </location>
</feature>
<dbReference type="PANTHER" id="PTHR43918">
    <property type="entry name" value="ACETYLCHOLINESTERASE"/>
    <property type="match status" value="1"/>
</dbReference>
<dbReference type="EMBL" id="KN832870">
    <property type="protein sequence ID" value="KIN06842.1"/>
    <property type="molecule type" value="Genomic_DNA"/>
</dbReference>
<sequence length="536" mass="57961">MLHRTLLVGLAGCPIAWAAQQVNTNYGMVQGAVSDVNSAVTSYKGIPFATPPTGDLRWTAPTAPSNWTGVLNATSFGADCAQSYSALGLFSSGSEDISEDCLYMNIWTPTNATSTSNLPVYVWIYGGRFEGGAGSVPTYDGSNMAAKDIVVVNFNYRMGPFGFLAHPELDEESGHNASGNYGLLDQIQALTFVQENIAAFGGNGSHITVGGQSAGSASALDMMYSPLSSGKLVGCIAESGARGPHDPETYGLATAHRTKAAALAAGESFLAEMNVTTISELRNVSMADILEYDNAMDDVLTDTVFANNSEVSDPPLWRPVIDGYVLPYLYGEALSVNQHGDIPILTGDNSGETGNDTMTLAEFKEAFETIMLGNLSTAFFNAYPATDDASAGNQSFAFWDDINRVSTYDWATAWRAGGATEDVFLYYWTHAPPNQTAGAYHGSELWYVFGNQPTYYNYTWAEIDYTLQNVMGNYWANFIKTGNPNGGNLTTFPAASNKTQVMWLGNSNMPWHLTHVYNTTAQFDVIQQFFSQQIEF</sequence>
<dbReference type="PANTHER" id="PTHR43918:SF4">
    <property type="entry name" value="CARBOXYLIC ESTER HYDROLASE"/>
    <property type="match status" value="1"/>
</dbReference>
<feature type="signal peptide" evidence="5">
    <location>
        <begin position="1"/>
        <end position="18"/>
    </location>
</feature>
<proteinExistence type="inferred from homology"/>
<keyword evidence="5" id="KW-0732">Signal</keyword>
<gene>
    <name evidence="7" type="ORF">OIDMADRAFT_107419</name>
</gene>
<dbReference type="SUPFAM" id="SSF53474">
    <property type="entry name" value="alpha/beta-Hydrolases"/>
    <property type="match status" value="1"/>
</dbReference>
<dbReference type="Proteomes" id="UP000054321">
    <property type="component" value="Unassembled WGS sequence"/>
</dbReference>
<feature type="active site" description="Charge relay system" evidence="4">
    <location>
        <position position="441"/>
    </location>
</feature>
<protein>
    <recommendedName>
        <fullName evidence="5">Carboxylic ester hydrolase</fullName>
        <ecNumber evidence="5">3.1.1.-</ecNumber>
    </recommendedName>
</protein>
<accession>A0A0C3HX80</accession>
<name>A0A0C3HX80_OIDMZ</name>
<feature type="chain" id="PRO_5005111314" description="Carboxylic ester hydrolase" evidence="5">
    <location>
        <begin position="19"/>
        <end position="536"/>
    </location>
</feature>
<evidence type="ECO:0000256" key="2">
    <source>
        <dbReference type="ARBA" id="ARBA00022801"/>
    </source>
</evidence>
<evidence type="ECO:0000256" key="4">
    <source>
        <dbReference type="PIRSR" id="PIRSR600997-1"/>
    </source>
</evidence>
<dbReference type="PROSITE" id="PS00122">
    <property type="entry name" value="CARBOXYLESTERASE_B_1"/>
    <property type="match status" value="1"/>
</dbReference>
<dbReference type="GO" id="GO:0004104">
    <property type="term" value="F:cholinesterase activity"/>
    <property type="evidence" value="ECO:0007669"/>
    <property type="project" value="InterPro"/>
</dbReference>
<organism evidence="7 8">
    <name type="scientific">Oidiodendron maius (strain Zn)</name>
    <dbReference type="NCBI Taxonomy" id="913774"/>
    <lineage>
        <taxon>Eukaryota</taxon>
        <taxon>Fungi</taxon>
        <taxon>Dikarya</taxon>
        <taxon>Ascomycota</taxon>
        <taxon>Pezizomycotina</taxon>
        <taxon>Leotiomycetes</taxon>
        <taxon>Leotiomycetes incertae sedis</taxon>
        <taxon>Myxotrichaceae</taxon>
        <taxon>Oidiodendron</taxon>
    </lineage>
</organism>
<dbReference type="InterPro" id="IPR029058">
    <property type="entry name" value="AB_hydrolase_fold"/>
</dbReference>
<feature type="active site" description="Charge relay system" evidence="4">
    <location>
        <position position="352"/>
    </location>
</feature>
<dbReference type="InterPro" id="IPR050654">
    <property type="entry name" value="AChE-related_enzymes"/>
</dbReference>
<dbReference type="AlphaFoldDB" id="A0A0C3HX80"/>
<dbReference type="InterPro" id="IPR019826">
    <property type="entry name" value="Carboxylesterase_B_AS"/>
</dbReference>
<keyword evidence="3" id="KW-1015">Disulfide bond</keyword>
<keyword evidence="2 5" id="KW-0378">Hydrolase</keyword>
<dbReference type="InterPro" id="IPR002018">
    <property type="entry name" value="CarbesteraseB"/>
</dbReference>